<dbReference type="InterPro" id="IPR005883">
    <property type="entry name" value="PilM"/>
</dbReference>
<dbReference type="RefSeq" id="WP_088659797.1">
    <property type="nucleotide sequence ID" value="NZ_UHJL01000001.1"/>
</dbReference>
<dbReference type="PANTHER" id="PTHR32432">
    <property type="entry name" value="CELL DIVISION PROTEIN FTSA-RELATED"/>
    <property type="match status" value="1"/>
</dbReference>
<reference evidence="1 2" key="1">
    <citation type="submission" date="2017-08" db="EMBL/GenBank/DDBJ databases">
        <authorList>
            <person name="de Groot N.N."/>
        </authorList>
    </citation>
    <scope>NUCLEOTIDE SEQUENCE [LARGE SCALE GENOMIC DNA]</scope>
    <source>
        <strain evidence="1 2">HM2</strain>
    </source>
</reference>
<proteinExistence type="predicted"/>
<gene>
    <name evidence="1" type="ORF">SAMN05661053_1053</name>
</gene>
<protein>
    <submittedName>
        <fullName evidence="1">Type IV pilus assembly protein PilM</fullName>
    </submittedName>
</protein>
<evidence type="ECO:0000313" key="2">
    <source>
        <dbReference type="Proteomes" id="UP000255423"/>
    </source>
</evidence>
<dbReference type="CDD" id="cd24049">
    <property type="entry name" value="ASKHA_NBD_PilM"/>
    <property type="match status" value="1"/>
</dbReference>
<sequence length="382" mass="41562">MALGLIARIRGERETVGIDVGHYSIKYVKVYHDANGKRIVREVDLEPVPAGSIINGLIQRRDSEDLTAENGAKKEKDGFDKLGEAFSKLMLRHPIDENVDVVASVNCGAGEGGVLVDRLSIKVPKNGNEEAIIVQTAQSRPPFDDQDNVLDYEVVSREGDEVKVNVVAAKSSMLDSWAQFFTRKGIRLSALDVDIFGLLNAFAMTATDEERKKTTAIFNIGDNKMSVGFMQDGAFHSVRSMNGGSLNVIINKLSSSLDIPAEKCHEMFEKNDLKVVEGVAISVLEDAMKVAFEELMSQITFGIRYHSSAEDSRPLERILIGGGGASVPGLLQYIADKTGIETATVNPFRSVECDSSVVDKEGMSVALSNIYAPALGLAMRKF</sequence>
<dbReference type="PANTHER" id="PTHR32432:SF3">
    <property type="entry name" value="ETHANOLAMINE UTILIZATION PROTEIN EUTJ"/>
    <property type="match status" value="1"/>
</dbReference>
<accession>A0A380RW78</accession>
<dbReference type="InterPro" id="IPR050696">
    <property type="entry name" value="FtsA/MreB"/>
</dbReference>
<dbReference type="InterPro" id="IPR043129">
    <property type="entry name" value="ATPase_NBD"/>
</dbReference>
<evidence type="ECO:0000313" key="1">
    <source>
        <dbReference type="EMBL" id="SUQ19810.1"/>
    </source>
</evidence>
<name>A0A380RW78_FIBSU</name>
<dbReference type="AlphaFoldDB" id="A0A380RW78"/>
<organism evidence="1 2">
    <name type="scientific">Fibrobacter succinogenes</name>
    <name type="common">Bacteroides succinogenes</name>
    <dbReference type="NCBI Taxonomy" id="833"/>
    <lineage>
        <taxon>Bacteria</taxon>
        <taxon>Pseudomonadati</taxon>
        <taxon>Fibrobacterota</taxon>
        <taxon>Fibrobacteria</taxon>
        <taxon>Fibrobacterales</taxon>
        <taxon>Fibrobacteraceae</taxon>
        <taxon>Fibrobacter</taxon>
    </lineage>
</organism>
<dbReference type="EMBL" id="UHJL01000001">
    <property type="protein sequence ID" value="SUQ19810.1"/>
    <property type="molecule type" value="Genomic_DNA"/>
</dbReference>
<dbReference type="Pfam" id="PF11104">
    <property type="entry name" value="PilM_2"/>
    <property type="match status" value="1"/>
</dbReference>
<dbReference type="Gene3D" id="3.30.420.40">
    <property type="match status" value="2"/>
</dbReference>
<dbReference type="SUPFAM" id="SSF53067">
    <property type="entry name" value="Actin-like ATPase domain"/>
    <property type="match status" value="1"/>
</dbReference>
<dbReference type="Gene3D" id="3.30.1490.300">
    <property type="match status" value="1"/>
</dbReference>
<dbReference type="Proteomes" id="UP000255423">
    <property type="component" value="Unassembled WGS sequence"/>
</dbReference>